<keyword evidence="4" id="KW-1185">Reference proteome</keyword>
<accession>A0A1V9EYS3</accession>
<evidence type="ECO:0000256" key="1">
    <source>
        <dbReference type="SAM" id="MobiDB-lite"/>
    </source>
</evidence>
<dbReference type="Pfam" id="PF14129">
    <property type="entry name" value="DUF4296"/>
    <property type="match status" value="1"/>
</dbReference>
<feature type="compositionally biased region" description="Basic and acidic residues" evidence="1">
    <location>
        <begin position="132"/>
        <end position="141"/>
    </location>
</feature>
<proteinExistence type="predicted"/>
<dbReference type="AlphaFoldDB" id="A0A1V9EYS3"/>
<feature type="domain" description="DUF4296" evidence="2">
    <location>
        <begin position="26"/>
        <end position="110"/>
    </location>
</feature>
<protein>
    <recommendedName>
        <fullName evidence="2">DUF4296 domain-containing protein</fullName>
    </recommendedName>
</protein>
<sequence length="203" mass="22621">MSRLLLVCLSAIVWCLVSCTDKDKVPKGVLGKEKMQKVLMEMIQAERYNESFIAPDSSKDSKKETFKLYAQVFELNKITKDEFIKSYKFYMSRPDMAKGIFDSLSMQTNKLRENLNKPLDTAAKAKSAVDSAKAKTADSLKSKTAADSLKVKPADSAKIQTPQPTAPPPSHAALPRVLGNRRAALGRFRVKDTLLRLNRKPGQ</sequence>
<dbReference type="RefSeq" id="WP_081198490.1">
    <property type="nucleotide sequence ID" value="NZ_FOCZ01000014.1"/>
</dbReference>
<feature type="region of interest" description="Disordered" evidence="1">
    <location>
        <begin position="127"/>
        <end position="176"/>
    </location>
</feature>
<gene>
    <name evidence="3" type="ORF">A4H97_27205</name>
</gene>
<reference evidence="4" key="1">
    <citation type="submission" date="2016-04" db="EMBL/GenBank/DDBJ databases">
        <authorList>
            <person name="Chen L."/>
            <person name="Zhuang W."/>
            <person name="Wang G."/>
        </authorList>
    </citation>
    <scope>NUCLEOTIDE SEQUENCE [LARGE SCALE GENOMIC DNA]</scope>
    <source>
        <strain evidence="4">17621</strain>
    </source>
</reference>
<dbReference type="OrthoDB" id="655149at2"/>
<dbReference type="STRING" id="354355.SAMN05660816_05712"/>
<dbReference type="Proteomes" id="UP000192610">
    <property type="component" value="Unassembled WGS sequence"/>
</dbReference>
<evidence type="ECO:0000259" key="2">
    <source>
        <dbReference type="Pfam" id="PF14129"/>
    </source>
</evidence>
<evidence type="ECO:0000313" key="3">
    <source>
        <dbReference type="EMBL" id="OQP51270.1"/>
    </source>
</evidence>
<name>A0A1V9EYS3_9BACT</name>
<dbReference type="InterPro" id="IPR025381">
    <property type="entry name" value="DUF4296"/>
</dbReference>
<organism evidence="3 4">
    <name type="scientific">Niastella yeongjuensis</name>
    <dbReference type="NCBI Taxonomy" id="354355"/>
    <lineage>
        <taxon>Bacteria</taxon>
        <taxon>Pseudomonadati</taxon>
        <taxon>Bacteroidota</taxon>
        <taxon>Chitinophagia</taxon>
        <taxon>Chitinophagales</taxon>
        <taxon>Chitinophagaceae</taxon>
        <taxon>Niastella</taxon>
    </lineage>
</organism>
<comment type="caution">
    <text evidence="3">The sequence shown here is derived from an EMBL/GenBank/DDBJ whole genome shotgun (WGS) entry which is preliminary data.</text>
</comment>
<evidence type="ECO:0000313" key="4">
    <source>
        <dbReference type="Proteomes" id="UP000192610"/>
    </source>
</evidence>
<dbReference type="EMBL" id="LVXG01000011">
    <property type="protein sequence ID" value="OQP51270.1"/>
    <property type="molecule type" value="Genomic_DNA"/>
</dbReference>